<dbReference type="Proteomes" id="UP000255529">
    <property type="component" value="Unassembled WGS sequence"/>
</dbReference>
<keyword evidence="2" id="KW-0762">Sugar transport</keyword>
<evidence type="ECO:0000256" key="7">
    <source>
        <dbReference type="PROSITE-ProRule" id="PRU00418"/>
    </source>
</evidence>
<dbReference type="GO" id="GO:0016740">
    <property type="term" value="F:transferase activity"/>
    <property type="evidence" value="ECO:0007669"/>
    <property type="project" value="UniProtKB-KW"/>
</dbReference>
<organism evidence="8 9">
    <name type="scientific">Serratia quinivorans</name>
    <dbReference type="NCBI Taxonomy" id="137545"/>
    <lineage>
        <taxon>Bacteria</taxon>
        <taxon>Pseudomonadati</taxon>
        <taxon>Pseudomonadota</taxon>
        <taxon>Gammaproteobacteria</taxon>
        <taxon>Enterobacterales</taxon>
        <taxon>Yersiniaceae</taxon>
        <taxon>Serratia</taxon>
    </lineage>
</organism>
<keyword evidence="1" id="KW-0813">Transport</keyword>
<protein>
    <submittedName>
        <fullName evidence="8">N,N'-diacetylchitobiose-specific phosphotransferase enzyme IIA component</fullName>
        <ecNumber evidence="8">2.7.1.-</ecNumber>
    </submittedName>
</protein>
<keyword evidence="6" id="KW-0479">Metal-binding</keyword>
<evidence type="ECO:0000313" key="8">
    <source>
        <dbReference type="EMBL" id="SUI65416.1"/>
    </source>
</evidence>
<evidence type="ECO:0000313" key="9">
    <source>
        <dbReference type="Proteomes" id="UP000255529"/>
    </source>
</evidence>
<dbReference type="InterPro" id="IPR036542">
    <property type="entry name" value="PTS_IIA_lac/cel_sf"/>
</dbReference>
<dbReference type="Pfam" id="PF02255">
    <property type="entry name" value="PTS_IIA"/>
    <property type="match status" value="1"/>
</dbReference>
<keyword evidence="3 8" id="KW-0808">Transferase</keyword>
<sequence>MSELMTETEISPDFESTIMELLVFSGGARSSALMALQQARAGDFEASAKHMAESKQSVKKAHLIQTQLIGLDEGCGKLTINLITVHAQDHLMNAMVIQDLADDMIELYRRQAKMEIRA</sequence>
<dbReference type="PANTHER" id="PTHR34382:SF7">
    <property type="entry name" value="PTS SYSTEM N,N'-DIACETYLCHITOBIOSE-SPECIFIC EIIA COMPONENT"/>
    <property type="match status" value="1"/>
</dbReference>
<dbReference type="EC" id="2.7.1.-" evidence="8"/>
<reference evidence="8 9" key="1">
    <citation type="submission" date="2018-06" db="EMBL/GenBank/DDBJ databases">
        <authorList>
            <consortium name="Pathogen Informatics"/>
            <person name="Doyle S."/>
        </authorList>
    </citation>
    <scope>NUCLEOTIDE SEQUENCE [LARGE SCALE GENOMIC DNA]</scope>
    <source>
        <strain evidence="8 9">NCTC11544</strain>
    </source>
</reference>
<feature type="modified residue" description="Phosphohistidine; by HPr" evidence="7">
    <location>
        <position position="86"/>
    </location>
</feature>
<feature type="active site" description="Tele-phosphohistidine intermediate" evidence="5">
    <location>
        <position position="86"/>
    </location>
</feature>
<feature type="binding site" evidence="6">
    <location>
        <position position="89"/>
    </location>
    <ligand>
        <name>Mg(2+)</name>
        <dbReference type="ChEBI" id="CHEBI:18420"/>
        <note>ligand shared between all trimeric partners</note>
    </ligand>
</feature>
<evidence type="ECO:0000256" key="6">
    <source>
        <dbReference type="PIRSR" id="PIRSR000699-2"/>
    </source>
</evidence>
<dbReference type="SUPFAM" id="SSF46973">
    <property type="entry name" value="Enzyme IIa from lactose specific PTS, IIa-lac"/>
    <property type="match status" value="1"/>
</dbReference>
<dbReference type="PROSITE" id="PS51095">
    <property type="entry name" value="PTS_EIIA_TYPE_3"/>
    <property type="match status" value="1"/>
</dbReference>
<keyword evidence="4" id="KW-0598">Phosphotransferase system</keyword>
<comment type="cofactor">
    <cofactor evidence="6">
        <name>Mg(2+)</name>
        <dbReference type="ChEBI" id="CHEBI:18420"/>
    </cofactor>
    <text evidence="6">Binds 1 Mg(2+) ion per trimer.</text>
</comment>
<dbReference type="PIRSF" id="PIRSF000699">
    <property type="entry name" value="PTS_IILac_III"/>
    <property type="match status" value="1"/>
</dbReference>
<dbReference type="Gene3D" id="1.20.58.80">
    <property type="entry name" value="Phosphotransferase system, lactose/cellobiose-type IIA subunit"/>
    <property type="match status" value="1"/>
</dbReference>
<dbReference type="InterPro" id="IPR003188">
    <property type="entry name" value="PTS_IIA_lac/cel"/>
</dbReference>
<dbReference type="PANTHER" id="PTHR34382">
    <property type="entry name" value="PTS SYSTEM N,N'-DIACETYLCHITOBIOSE-SPECIFIC EIIA COMPONENT"/>
    <property type="match status" value="1"/>
</dbReference>
<name>A0A2X2H998_9GAMM</name>
<evidence type="ECO:0000256" key="3">
    <source>
        <dbReference type="ARBA" id="ARBA00022679"/>
    </source>
</evidence>
<evidence type="ECO:0000256" key="5">
    <source>
        <dbReference type="PIRSR" id="PIRSR000699-1"/>
    </source>
</evidence>
<dbReference type="AlphaFoldDB" id="A0A2X2H998"/>
<evidence type="ECO:0000256" key="1">
    <source>
        <dbReference type="ARBA" id="ARBA00022448"/>
    </source>
</evidence>
<dbReference type="EMBL" id="UGYN01000002">
    <property type="protein sequence ID" value="SUI65416.1"/>
    <property type="molecule type" value="Genomic_DNA"/>
</dbReference>
<proteinExistence type="predicted"/>
<dbReference type="GO" id="GO:0046872">
    <property type="term" value="F:metal ion binding"/>
    <property type="evidence" value="ECO:0007669"/>
    <property type="project" value="UniProtKB-KW"/>
</dbReference>
<evidence type="ECO:0000256" key="2">
    <source>
        <dbReference type="ARBA" id="ARBA00022597"/>
    </source>
</evidence>
<gene>
    <name evidence="8" type="primary">chbA_2</name>
    <name evidence="8" type="ORF">NCTC11544_02645</name>
</gene>
<evidence type="ECO:0000256" key="4">
    <source>
        <dbReference type="ARBA" id="ARBA00022683"/>
    </source>
</evidence>
<accession>A0A2X2H998</accession>
<dbReference type="GO" id="GO:0009401">
    <property type="term" value="P:phosphoenolpyruvate-dependent sugar phosphotransferase system"/>
    <property type="evidence" value="ECO:0007669"/>
    <property type="project" value="UniProtKB-KW"/>
</dbReference>
<keyword evidence="6" id="KW-0460">Magnesium</keyword>